<dbReference type="InterPro" id="IPR050109">
    <property type="entry name" value="HTH-type_TetR-like_transc_reg"/>
</dbReference>
<keyword evidence="1" id="KW-0805">Transcription regulation</keyword>
<dbReference type="InterPro" id="IPR009057">
    <property type="entry name" value="Homeodomain-like_sf"/>
</dbReference>
<keyword evidence="3" id="KW-0804">Transcription</keyword>
<protein>
    <submittedName>
        <fullName evidence="6">TetR family transcriptional regulator</fullName>
    </submittedName>
</protein>
<dbReference type="InterPro" id="IPR001647">
    <property type="entry name" value="HTH_TetR"/>
</dbReference>
<comment type="caution">
    <text evidence="6">The sequence shown here is derived from an EMBL/GenBank/DDBJ whole genome shotgun (WGS) entry which is preliminary data.</text>
</comment>
<dbReference type="SUPFAM" id="SSF46689">
    <property type="entry name" value="Homeodomain-like"/>
    <property type="match status" value="1"/>
</dbReference>
<feature type="DNA-binding region" description="H-T-H motif" evidence="4">
    <location>
        <begin position="35"/>
        <end position="54"/>
    </location>
</feature>
<keyword evidence="2 4" id="KW-0238">DNA-binding</keyword>
<dbReference type="PRINTS" id="PR00455">
    <property type="entry name" value="HTHTETR"/>
</dbReference>
<evidence type="ECO:0000259" key="5">
    <source>
        <dbReference type="PROSITE" id="PS50977"/>
    </source>
</evidence>
<dbReference type="GO" id="GO:0003700">
    <property type="term" value="F:DNA-binding transcription factor activity"/>
    <property type="evidence" value="ECO:0007669"/>
    <property type="project" value="TreeGrafter"/>
</dbReference>
<name>A0A5N6BTH6_9ACTN</name>
<dbReference type="InterPro" id="IPR041347">
    <property type="entry name" value="MftR_C"/>
</dbReference>
<keyword evidence="7" id="KW-1185">Reference proteome</keyword>
<evidence type="ECO:0000256" key="4">
    <source>
        <dbReference type="PROSITE-ProRule" id="PRU00335"/>
    </source>
</evidence>
<dbReference type="Proteomes" id="UP000313066">
    <property type="component" value="Unassembled WGS sequence"/>
</dbReference>
<reference evidence="6 7" key="1">
    <citation type="submission" date="2019-10" db="EMBL/GenBank/DDBJ databases">
        <title>Nonomuraea sp. nov., isolated from Phyllanthus amarus.</title>
        <authorList>
            <person name="Klykleung N."/>
            <person name="Tanasupawat S."/>
        </authorList>
    </citation>
    <scope>NUCLEOTIDE SEQUENCE [LARGE SCALE GENOMIC DNA]</scope>
    <source>
        <strain evidence="6 7">CR1-09</strain>
    </source>
</reference>
<accession>A0A5N6BTH6</accession>
<dbReference type="PROSITE" id="PS01081">
    <property type="entry name" value="HTH_TETR_1"/>
    <property type="match status" value="1"/>
</dbReference>
<organism evidence="6 7">
    <name type="scientific">Microbispora catharanthi</name>
    <dbReference type="NCBI Taxonomy" id="1712871"/>
    <lineage>
        <taxon>Bacteria</taxon>
        <taxon>Bacillati</taxon>
        <taxon>Actinomycetota</taxon>
        <taxon>Actinomycetes</taxon>
        <taxon>Streptosporangiales</taxon>
        <taxon>Streptosporangiaceae</taxon>
        <taxon>Microbispora</taxon>
    </lineage>
</organism>
<dbReference type="Gene3D" id="1.10.357.10">
    <property type="entry name" value="Tetracycline Repressor, domain 2"/>
    <property type="match status" value="1"/>
</dbReference>
<evidence type="ECO:0000256" key="1">
    <source>
        <dbReference type="ARBA" id="ARBA00023015"/>
    </source>
</evidence>
<evidence type="ECO:0000313" key="6">
    <source>
        <dbReference type="EMBL" id="KAB8183799.1"/>
    </source>
</evidence>
<gene>
    <name evidence="6" type="ORF">FH610_019305</name>
</gene>
<dbReference type="PANTHER" id="PTHR30055">
    <property type="entry name" value="HTH-TYPE TRANSCRIPTIONAL REGULATOR RUTR"/>
    <property type="match status" value="1"/>
</dbReference>
<dbReference type="Pfam" id="PF17754">
    <property type="entry name" value="TetR_C_14"/>
    <property type="match status" value="1"/>
</dbReference>
<dbReference type="PROSITE" id="PS50977">
    <property type="entry name" value="HTH_TETR_2"/>
    <property type="match status" value="1"/>
</dbReference>
<dbReference type="GO" id="GO:0000976">
    <property type="term" value="F:transcription cis-regulatory region binding"/>
    <property type="evidence" value="ECO:0007669"/>
    <property type="project" value="TreeGrafter"/>
</dbReference>
<evidence type="ECO:0000256" key="3">
    <source>
        <dbReference type="ARBA" id="ARBA00023163"/>
    </source>
</evidence>
<dbReference type="Gene3D" id="1.10.10.60">
    <property type="entry name" value="Homeodomain-like"/>
    <property type="match status" value="1"/>
</dbReference>
<feature type="domain" description="HTH tetR-type" evidence="5">
    <location>
        <begin position="12"/>
        <end position="72"/>
    </location>
</feature>
<sequence length="216" mass="23977">MTAVGLRERKKQRTRDALIDAALDLFLTRGYEATTIDQIAAEVEVSPRTFFRYFASKEDVALSLTADEQRMLLAELASRPESESPFTALCQAMRSLLQILREADETEAGRYLRCQKVVHSTPALLAGTMRLVKENERKLVAEVARRLGADPCDLQPQFIVAVFVSVALACFDERTQDPAVLARRLEDLLALAERSLCPGWDQPVRSGAAEPASAPR</sequence>
<dbReference type="Pfam" id="PF00440">
    <property type="entry name" value="TetR_N"/>
    <property type="match status" value="1"/>
</dbReference>
<dbReference type="EMBL" id="VDMA02000009">
    <property type="protein sequence ID" value="KAB8183799.1"/>
    <property type="molecule type" value="Genomic_DNA"/>
</dbReference>
<evidence type="ECO:0000313" key="7">
    <source>
        <dbReference type="Proteomes" id="UP000313066"/>
    </source>
</evidence>
<evidence type="ECO:0000256" key="2">
    <source>
        <dbReference type="ARBA" id="ARBA00023125"/>
    </source>
</evidence>
<dbReference type="InterPro" id="IPR023772">
    <property type="entry name" value="DNA-bd_HTH_TetR-type_CS"/>
</dbReference>
<proteinExistence type="predicted"/>
<dbReference type="PANTHER" id="PTHR30055:SF238">
    <property type="entry name" value="MYCOFACTOCIN BIOSYNTHESIS TRANSCRIPTIONAL REGULATOR MFTR-RELATED"/>
    <property type="match status" value="1"/>
</dbReference>
<dbReference type="AlphaFoldDB" id="A0A5N6BTH6"/>